<dbReference type="RefSeq" id="WP_008609951.1">
    <property type="nucleotide sequence ID" value="NZ_ALAB01000039.1"/>
</dbReference>
<dbReference type="EMBL" id="ALAB01000039">
    <property type="protein sequence ID" value="EJI84108.1"/>
    <property type="molecule type" value="Genomic_DNA"/>
</dbReference>
<accession>J1PZE3</accession>
<sequence>MHLKNRAQRCEKLRQQIEKLVRKEMYPVESLVELIEQLNATLNQPASPDDNIAEYSAFLQLNLDWLQLIMAQLSAEKDAVAVSMNNIRQGRKALRSYGQHN</sequence>
<protein>
    <submittedName>
        <fullName evidence="1">Uncharacterized protein</fullName>
    </submittedName>
</protein>
<organism evidence="1 2">
    <name type="scientific">Alishewanella aestuarii B11</name>
    <dbReference type="NCBI Taxonomy" id="1197174"/>
    <lineage>
        <taxon>Bacteria</taxon>
        <taxon>Pseudomonadati</taxon>
        <taxon>Pseudomonadota</taxon>
        <taxon>Gammaproteobacteria</taxon>
        <taxon>Alteromonadales</taxon>
        <taxon>Alteromonadaceae</taxon>
        <taxon>Alishewanella</taxon>
    </lineage>
</organism>
<dbReference type="Proteomes" id="UP000012043">
    <property type="component" value="Unassembled WGS sequence"/>
</dbReference>
<gene>
    <name evidence="1" type="ORF">AEST_29420</name>
</gene>
<reference evidence="1 2" key="1">
    <citation type="journal article" date="2012" name="J. Bacteriol.">
        <title>Genome Sequence of Pectin-Degrading Alishewanella aestuarii Strain B11T, Isolated from Tidal Flat Sediment.</title>
        <authorList>
            <person name="Jung J."/>
            <person name="Choi S."/>
            <person name="Chun J."/>
            <person name="Park W."/>
        </authorList>
    </citation>
    <scope>NUCLEOTIDE SEQUENCE [LARGE SCALE GENOMIC DNA]</scope>
    <source>
        <strain evidence="1 2">B11</strain>
    </source>
</reference>
<keyword evidence="2" id="KW-1185">Reference proteome</keyword>
<evidence type="ECO:0000313" key="1">
    <source>
        <dbReference type="EMBL" id="EJI84108.1"/>
    </source>
</evidence>
<comment type="caution">
    <text evidence="1">The sequence shown here is derived from an EMBL/GenBank/DDBJ whole genome shotgun (WGS) entry which is preliminary data.</text>
</comment>
<proteinExistence type="predicted"/>
<dbReference type="AlphaFoldDB" id="J1PZE3"/>
<dbReference type="PATRIC" id="fig|1197174.4.peg.2876"/>
<evidence type="ECO:0000313" key="2">
    <source>
        <dbReference type="Proteomes" id="UP000012043"/>
    </source>
</evidence>
<name>J1PZE3_9ALTE</name>